<feature type="domain" description="ABC transporter" evidence="8">
    <location>
        <begin position="6"/>
        <end position="236"/>
    </location>
</feature>
<evidence type="ECO:0000313" key="10">
    <source>
        <dbReference type="Proteomes" id="UP001055460"/>
    </source>
</evidence>
<dbReference type="NCBIfam" id="TIGR01187">
    <property type="entry name" value="potA"/>
    <property type="match status" value="1"/>
</dbReference>
<comment type="function">
    <text evidence="7">Part of the ABC transporter complex PotABCD involved in spermidine/putrescine import. Responsible for energy coupling to the transport system.</text>
</comment>
<keyword evidence="4 7" id="KW-0067">ATP-binding</keyword>
<sequence length="365" mass="39502">MIGERVTLRGLRKSYAGALAVERLSLDIAAGEFLSILGPSGSGKTTLLTMIAGFEYPDEGTISVGVRDITRVVPNRRGIGMVFQKYALFPHLTVAENIAFPLKMRRQPSGDIKADVAAALHLVQLSDFAGRYPHELSGGQQQRVAVARALVFRPPVLLMDEPLGALDKKLRESMQFEIKALQQNLGVTVVYVTHDQEEALTMSDRVAVMAGGNLVQVGSPQDLYERPRDSFVADFIGKMNFVAGHVVGVEADETIVRTAPGGLFRVKGRTAGARQAQSVQLAFRPERARLMAKEEGRPDAIGGTVAASVFVGTHHMYVIDIAAGDARQLHVQAETSATMRFSTGDKVDVIPDLSRLVAFPLAEAR</sequence>
<keyword evidence="5 7" id="KW-1278">Translocase</keyword>
<geneLocation type="plasmid" evidence="9 10">
    <name>pB</name>
</geneLocation>
<dbReference type="Pfam" id="PF08402">
    <property type="entry name" value="TOBE_2"/>
    <property type="match status" value="1"/>
</dbReference>
<reference evidence="9" key="1">
    <citation type="submission" date="2022-06" db="EMBL/GenBank/DDBJ databases">
        <title>Physiological and biochemical characterization and genomic elucidation of a strain of the genus Ensifer adhaerens M8 that combines arsenic oxidation and chromium reduction.</title>
        <authorList>
            <person name="Li X."/>
            <person name="Yu c."/>
        </authorList>
    </citation>
    <scope>NUCLEOTIDE SEQUENCE</scope>
    <source>
        <strain evidence="9">M8</strain>
        <plasmid evidence="9">pB</plasmid>
    </source>
</reference>
<dbReference type="Gene3D" id="3.40.50.300">
    <property type="entry name" value="P-loop containing nucleotide triphosphate hydrolases"/>
    <property type="match status" value="1"/>
</dbReference>
<evidence type="ECO:0000256" key="5">
    <source>
        <dbReference type="ARBA" id="ARBA00022967"/>
    </source>
</evidence>
<dbReference type="EC" id="7.6.2.11" evidence="7"/>
<keyword evidence="6 7" id="KW-0472">Membrane</keyword>
<dbReference type="Gene3D" id="2.40.50.140">
    <property type="entry name" value="Nucleic acid-binding proteins"/>
    <property type="match status" value="1"/>
</dbReference>
<dbReference type="AlphaFoldDB" id="A0A9Q8YEU4"/>
<dbReference type="Proteomes" id="UP001055460">
    <property type="component" value="Plasmid pB"/>
</dbReference>
<dbReference type="PANTHER" id="PTHR42781">
    <property type="entry name" value="SPERMIDINE/PUTRESCINE IMPORT ATP-BINDING PROTEIN POTA"/>
    <property type="match status" value="1"/>
</dbReference>
<dbReference type="GO" id="GO:0005524">
    <property type="term" value="F:ATP binding"/>
    <property type="evidence" value="ECO:0007669"/>
    <property type="project" value="UniProtKB-KW"/>
</dbReference>
<dbReference type="InterPro" id="IPR003439">
    <property type="entry name" value="ABC_transporter-like_ATP-bd"/>
</dbReference>
<keyword evidence="1 7" id="KW-0813">Transport</keyword>
<comment type="catalytic activity">
    <reaction evidence="7">
        <text>ATP + H2O + polyamine-[polyamine-binding protein]Side 1 = ADP + phosphate + polyamineSide 2 + [polyamine-binding protein]Side 1.</text>
        <dbReference type="EC" id="7.6.2.11"/>
    </reaction>
</comment>
<dbReference type="GO" id="GO:0043190">
    <property type="term" value="C:ATP-binding cassette (ABC) transporter complex"/>
    <property type="evidence" value="ECO:0007669"/>
    <property type="project" value="InterPro"/>
</dbReference>
<dbReference type="SMART" id="SM00382">
    <property type="entry name" value="AAA"/>
    <property type="match status" value="1"/>
</dbReference>
<evidence type="ECO:0000256" key="3">
    <source>
        <dbReference type="ARBA" id="ARBA00022741"/>
    </source>
</evidence>
<dbReference type="InterPro" id="IPR012340">
    <property type="entry name" value="NA-bd_OB-fold"/>
</dbReference>
<protein>
    <recommendedName>
        <fullName evidence="7">Spermidine/putrescine import ATP-binding protein PotA</fullName>
        <ecNumber evidence="7">7.6.2.11</ecNumber>
    </recommendedName>
</protein>
<dbReference type="SUPFAM" id="SSF50331">
    <property type="entry name" value="MOP-like"/>
    <property type="match status" value="1"/>
</dbReference>
<dbReference type="PROSITE" id="PS00211">
    <property type="entry name" value="ABC_TRANSPORTER_1"/>
    <property type="match status" value="1"/>
</dbReference>
<keyword evidence="9" id="KW-0614">Plasmid</keyword>
<dbReference type="GO" id="GO:0016887">
    <property type="term" value="F:ATP hydrolysis activity"/>
    <property type="evidence" value="ECO:0007669"/>
    <property type="project" value="InterPro"/>
</dbReference>
<dbReference type="PANTHER" id="PTHR42781:SF4">
    <property type="entry name" value="SPERMIDINE_PUTRESCINE IMPORT ATP-BINDING PROTEIN POTA"/>
    <property type="match status" value="1"/>
</dbReference>
<dbReference type="InterPro" id="IPR005893">
    <property type="entry name" value="PotA-like"/>
</dbReference>
<evidence type="ECO:0000256" key="6">
    <source>
        <dbReference type="ARBA" id="ARBA00023136"/>
    </source>
</evidence>
<proteinExistence type="inferred from homology"/>
<keyword evidence="2 7" id="KW-1003">Cell membrane</keyword>
<accession>A0A9Q8YEU4</accession>
<evidence type="ECO:0000259" key="8">
    <source>
        <dbReference type="PROSITE" id="PS50893"/>
    </source>
</evidence>
<evidence type="ECO:0000256" key="4">
    <source>
        <dbReference type="ARBA" id="ARBA00022840"/>
    </source>
</evidence>
<keyword evidence="3 7" id="KW-0547">Nucleotide-binding</keyword>
<name>A0A9Q8YEU4_ENSAD</name>
<dbReference type="EMBL" id="CP098809">
    <property type="protein sequence ID" value="USJ27613.1"/>
    <property type="molecule type" value="Genomic_DNA"/>
</dbReference>
<dbReference type="InterPro" id="IPR027417">
    <property type="entry name" value="P-loop_NTPase"/>
</dbReference>
<gene>
    <name evidence="7" type="primary">potA</name>
    <name evidence="9" type="ORF">NE863_34945</name>
</gene>
<dbReference type="Gene3D" id="2.40.50.100">
    <property type="match status" value="1"/>
</dbReference>
<comment type="similarity">
    <text evidence="7">Belongs to the ABC transporter superfamily. Spermidine/putrescine importer (TC 3.A.1.11.1) family.</text>
</comment>
<comment type="subunit">
    <text evidence="7">The complex is composed of two ATP-binding proteins (PotA), two transmembrane proteins (PotB and PotC) and a solute-binding protein (PotD).</text>
</comment>
<dbReference type="InterPro" id="IPR008995">
    <property type="entry name" value="Mo/tungstate-bd_C_term_dom"/>
</dbReference>
<dbReference type="InterPro" id="IPR013611">
    <property type="entry name" value="Transp-assoc_OB_typ2"/>
</dbReference>
<dbReference type="GO" id="GO:0015847">
    <property type="term" value="P:putrescine transport"/>
    <property type="evidence" value="ECO:0007669"/>
    <property type="project" value="UniProtKB-ARBA"/>
</dbReference>
<evidence type="ECO:0000256" key="1">
    <source>
        <dbReference type="ARBA" id="ARBA00022448"/>
    </source>
</evidence>
<dbReference type="RefSeq" id="WP_252161176.1">
    <property type="nucleotide sequence ID" value="NZ_CP098809.1"/>
</dbReference>
<dbReference type="InterPro" id="IPR003593">
    <property type="entry name" value="AAA+_ATPase"/>
</dbReference>
<dbReference type="InterPro" id="IPR017871">
    <property type="entry name" value="ABC_transporter-like_CS"/>
</dbReference>
<organism evidence="9 10">
    <name type="scientific">Ensifer adhaerens</name>
    <name type="common">Sinorhizobium morelense</name>
    <dbReference type="NCBI Taxonomy" id="106592"/>
    <lineage>
        <taxon>Bacteria</taxon>
        <taxon>Pseudomonadati</taxon>
        <taxon>Pseudomonadota</taxon>
        <taxon>Alphaproteobacteria</taxon>
        <taxon>Hyphomicrobiales</taxon>
        <taxon>Rhizobiaceae</taxon>
        <taxon>Sinorhizobium/Ensifer group</taxon>
        <taxon>Ensifer</taxon>
    </lineage>
</organism>
<evidence type="ECO:0000313" key="9">
    <source>
        <dbReference type="EMBL" id="USJ27613.1"/>
    </source>
</evidence>
<dbReference type="SUPFAM" id="SSF52540">
    <property type="entry name" value="P-loop containing nucleoside triphosphate hydrolases"/>
    <property type="match status" value="1"/>
</dbReference>
<dbReference type="GO" id="GO:0015417">
    <property type="term" value="F:ABC-type polyamine transporter activity"/>
    <property type="evidence" value="ECO:0007669"/>
    <property type="project" value="UniProtKB-EC"/>
</dbReference>
<evidence type="ECO:0000256" key="2">
    <source>
        <dbReference type="ARBA" id="ARBA00022475"/>
    </source>
</evidence>
<dbReference type="Pfam" id="PF00005">
    <property type="entry name" value="ABC_tran"/>
    <property type="match status" value="1"/>
</dbReference>
<evidence type="ECO:0000256" key="7">
    <source>
        <dbReference type="RuleBase" id="RU364083"/>
    </source>
</evidence>
<dbReference type="FunFam" id="3.40.50.300:FF:000133">
    <property type="entry name" value="Spermidine/putrescine import ATP-binding protein PotA"/>
    <property type="match status" value="1"/>
</dbReference>
<dbReference type="PROSITE" id="PS50893">
    <property type="entry name" value="ABC_TRANSPORTER_2"/>
    <property type="match status" value="1"/>
</dbReference>
<dbReference type="InterPro" id="IPR050093">
    <property type="entry name" value="ABC_SmlMolc_Importer"/>
</dbReference>